<protein>
    <recommendedName>
        <fullName evidence="12">Threonine/serine exporter-like N-terminal domain-containing protein</fullName>
    </recommendedName>
</protein>
<evidence type="ECO:0000256" key="6">
    <source>
        <dbReference type="SAM" id="MobiDB-lite"/>
    </source>
</evidence>
<feature type="compositionally biased region" description="Polar residues" evidence="6">
    <location>
        <begin position="20"/>
        <end position="36"/>
    </location>
</feature>
<evidence type="ECO:0000313" key="10">
    <source>
        <dbReference type="EMBL" id="TFJ80161.1"/>
    </source>
</evidence>
<feature type="transmembrane region" description="Helical" evidence="7">
    <location>
        <begin position="588"/>
        <end position="608"/>
    </location>
</feature>
<dbReference type="Proteomes" id="UP000355283">
    <property type="component" value="Unassembled WGS sequence"/>
</dbReference>
<dbReference type="PANTHER" id="PTHR31082">
    <property type="entry name" value="PHEROMONE-REGULATED MEMBRANE PROTEIN 10"/>
    <property type="match status" value="1"/>
</dbReference>
<dbReference type="InterPro" id="IPR024528">
    <property type="entry name" value="ThrE_2"/>
</dbReference>
<dbReference type="EMBL" id="SDOX01000183">
    <property type="protein sequence ID" value="TFJ80161.1"/>
    <property type="molecule type" value="Genomic_DNA"/>
</dbReference>
<dbReference type="InterPro" id="IPR010619">
    <property type="entry name" value="ThrE-like_N"/>
</dbReference>
<feature type="transmembrane region" description="Helical" evidence="7">
    <location>
        <begin position="454"/>
        <end position="477"/>
    </location>
</feature>
<reference evidence="10 11" key="1">
    <citation type="submission" date="2019-01" db="EMBL/GenBank/DDBJ databases">
        <title>Nuclear Genome Assembly of the Microalgal Biofuel strain Nannochloropsis salina CCMP1776.</title>
        <authorList>
            <person name="Hovde B."/>
        </authorList>
    </citation>
    <scope>NUCLEOTIDE SEQUENCE [LARGE SCALE GENOMIC DNA]</scope>
    <source>
        <strain evidence="10 11">CCMP1776</strain>
    </source>
</reference>
<proteinExistence type="inferred from homology"/>
<dbReference type="Pfam" id="PF06738">
    <property type="entry name" value="ThrE"/>
    <property type="match status" value="1"/>
</dbReference>
<comment type="similarity">
    <text evidence="5">Belongs to the ThrE exporter (TC 2.A.79) family.</text>
</comment>
<dbReference type="InterPro" id="IPR051361">
    <property type="entry name" value="ThrE/Ser_Exporter"/>
</dbReference>
<dbReference type="AlphaFoldDB" id="A0A4D9CM25"/>
<feature type="transmembrane region" description="Helical" evidence="7">
    <location>
        <begin position="641"/>
        <end position="659"/>
    </location>
</feature>
<keyword evidence="11" id="KW-1185">Reference proteome</keyword>
<accession>A0A4D9CM25</accession>
<dbReference type="OrthoDB" id="187639at2759"/>
<evidence type="ECO:0000313" key="11">
    <source>
        <dbReference type="Proteomes" id="UP000355283"/>
    </source>
</evidence>
<evidence type="ECO:0000256" key="3">
    <source>
        <dbReference type="ARBA" id="ARBA00022989"/>
    </source>
</evidence>
<evidence type="ECO:0000256" key="4">
    <source>
        <dbReference type="ARBA" id="ARBA00023136"/>
    </source>
</evidence>
<evidence type="ECO:0000259" key="9">
    <source>
        <dbReference type="Pfam" id="PF12821"/>
    </source>
</evidence>
<feature type="region of interest" description="Disordered" evidence="6">
    <location>
        <begin position="1"/>
        <end position="124"/>
    </location>
</feature>
<evidence type="ECO:0000259" key="8">
    <source>
        <dbReference type="Pfam" id="PF06738"/>
    </source>
</evidence>
<dbReference type="GO" id="GO:0022857">
    <property type="term" value="F:transmembrane transporter activity"/>
    <property type="evidence" value="ECO:0007669"/>
    <property type="project" value="InterPro"/>
</dbReference>
<gene>
    <name evidence="10" type="ORF">NSK_008718</name>
</gene>
<evidence type="ECO:0000256" key="1">
    <source>
        <dbReference type="ARBA" id="ARBA00004141"/>
    </source>
</evidence>
<feature type="domain" description="Threonine/serine exporter-like N-terminal" evidence="8">
    <location>
        <begin position="329"/>
        <end position="564"/>
    </location>
</feature>
<name>A0A4D9CM25_9STRA</name>
<dbReference type="Pfam" id="PF12821">
    <property type="entry name" value="ThrE_2"/>
    <property type="match status" value="1"/>
</dbReference>
<comment type="caution">
    <text evidence="10">The sequence shown here is derived from an EMBL/GenBank/DDBJ whole genome shotgun (WGS) entry which is preliminary data.</text>
</comment>
<comment type="subcellular location">
    <subcellularLocation>
        <location evidence="1">Membrane</location>
        <topology evidence="1">Multi-pass membrane protein</topology>
    </subcellularLocation>
</comment>
<feature type="domain" description="Threonine/Serine exporter ThrE" evidence="9">
    <location>
        <begin position="598"/>
        <end position="722"/>
    </location>
</feature>
<feature type="transmembrane region" description="Helical" evidence="7">
    <location>
        <begin position="704"/>
        <end position="724"/>
    </location>
</feature>
<evidence type="ECO:0000256" key="5">
    <source>
        <dbReference type="ARBA" id="ARBA00034125"/>
    </source>
</evidence>
<feature type="transmembrane region" description="Helical" evidence="7">
    <location>
        <begin position="515"/>
        <end position="536"/>
    </location>
</feature>
<evidence type="ECO:0008006" key="12">
    <source>
        <dbReference type="Google" id="ProtNLM"/>
    </source>
</evidence>
<keyword evidence="3 7" id="KW-1133">Transmembrane helix</keyword>
<keyword evidence="2 7" id="KW-0812">Transmembrane</keyword>
<feature type="compositionally biased region" description="Polar residues" evidence="6">
    <location>
        <begin position="52"/>
        <end position="74"/>
    </location>
</feature>
<dbReference type="PANTHER" id="PTHR31082:SF4">
    <property type="entry name" value="PHEROMONE-REGULATED MEMBRANE PROTEIN 10"/>
    <property type="match status" value="1"/>
</dbReference>
<sequence length="736" mass="79252">MQTPGTGAERDENQRHLPHSSPQDPRLQTLSETPVLQASGLPSDPVHARRGSTFTSSVFPTGDTNTGATDSIDTTRTHPGHRFSFQSQHKAKSSSALAPTASTSGAFKPGQRPSPMHRQASLSQGSSLYASHLRPITSLPDRGESIRNFGLPRPAPREKGRKNRNRTQGLLPAISMAVMGLSSHTHASPRAGEEGGAEEQPEAVGSLTRMVTQKFSKGTEDGDKSDFARFWSALAGFSINMCAYCGWGAKKVFTEGIKQFGERPYWEEEKEWAGSPEEGETLDDDMDVEDVRAQYVLGTLSSTHLEGLEGVDRPGGKVGNEAALIRQEDFLMKLAVSLLSYGCPIPRIEYNMQVLLQTMGMEGSFIILPNIMFISFGSPISSNTETHILPVGGGLDVYKLRRVNHLVNLILEQRIPSLPFAIKKLDSLIAEPPLYSWHVKLACYAIASGCVAPLFFSGSLIDGLLAGFVGIFAGGLWVMADVSYIVGKLGVFASAWLASFLATILAAHIPNTCSLAIHFGPIVYLLPGWSITSSIIELSTQSMISGTVRMMTALMNALLIGFGLDLGHRMTFWESNVSWTSTANCNPVSMWTQIPLFIVTVTCFNILMKAAPVQWLSMLIVGAIGYITINLAPTVGKMTPGSSTVLTAFVCGVAGNLYAYATNSPALVPILAGVFLIVPGGMSVRGVEKWLNDDLNGGLDFGSGMMLVAVSISIGLFASSVIMYRPKMKISNAVFF</sequence>
<feature type="transmembrane region" description="Helical" evidence="7">
    <location>
        <begin position="489"/>
        <end position="509"/>
    </location>
</feature>
<feature type="region of interest" description="Disordered" evidence="6">
    <location>
        <begin position="183"/>
        <end position="204"/>
    </location>
</feature>
<feature type="region of interest" description="Disordered" evidence="6">
    <location>
        <begin position="136"/>
        <end position="168"/>
    </location>
</feature>
<feature type="transmembrane region" description="Helical" evidence="7">
    <location>
        <begin position="548"/>
        <end position="568"/>
    </location>
</feature>
<feature type="compositionally biased region" description="Low complexity" evidence="6">
    <location>
        <begin position="93"/>
        <end position="106"/>
    </location>
</feature>
<dbReference type="GO" id="GO:0016020">
    <property type="term" value="C:membrane"/>
    <property type="evidence" value="ECO:0007669"/>
    <property type="project" value="UniProtKB-SubCell"/>
</dbReference>
<keyword evidence="4 7" id="KW-0472">Membrane</keyword>
<feature type="transmembrane region" description="Helical" evidence="7">
    <location>
        <begin position="615"/>
        <end position="635"/>
    </location>
</feature>
<evidence type="ECO:0000256" key="2">
    <source>
        <dbReference type="ARBA" id="ARBA00022692"/>
    </source>
</evidence>
<organism evidence="10 11">
    <name type="scientific">Nannochloropsis salina CCMP1776</name>
    <dbReference type="NCBI Taxonomy" id="1027361"/>
    <lineage>
        <taxon>Eukaryota</taxon>
        <taxon>Sar</taxon>
        <taxon>Stramenopiles</taxon>
        <taxon>Ochrophyta</taxon>
        <taxon>Eustigmatophyceae</taxon>
        <taxon>Eustigmatales</taxon>
        <taxon>Monodopsidaceae</taxon>
        <taxon>Microchloropsis</taxon>
        <taxon>Microchloropsis salina</taxon>
    </lineage>
</organism>
<evidence type="ECO:0000256" key="7">
    <source>
        <dbReference type="SAM" id="Phobius"/>
    </source>
</evidence>
<feature type="transmembrane region" description="Helical" evidence="7">
    <location>
        <begin position="666"/>
        <end position="684"/>
    </location>
</feature>